<protein>
    <recommendedName>
        <fullName evidence="2">UBC core domain-containing protein</fullName>
    </recommendedName>
</protein>
<dbReference type="PROSITE" id="PS50127">
    <property type="entry name" value="UBC_2"/>
    <property type="match status" value="1"/>
</dbReference>
<dbReference type="PANTHER" id="PTHR24067">
    <property type="entry name" value="UBIQUITIN-CONJUGATING ENZYME E2"/>
    <property type="match status" value="1"/>
</dbReference>
<feature type="coiled-coil region" evidence="1">
    <location>
        <begin position="132"/>
        <end position="159"/>
    </location>
</feature>
<dbReference type="Pfam" id="PF00179">
    <property type="entry name" value="UQ_con"/>
    <property type="match status" value="1"/>
</dbReference>
<accession>A0A976MAD0</accession>
<name>A0A976MAD0_THEOR</name>
<evidence type="ECO:0000256" key="1">
    <source>
        <dbReference type="SAM" id="Coils"/>
    </source>
</evidence>
<feature type="domain" description="UBC core" evidence="2">
    <location>
        <begin position="295"/>
        <end position="442"/>
    </location>
</feature>
<evidence type="ECO:0000313" key="4">
    <source>
        <dbReference type="Proteomes" id="UP000244811"/>
    </source>
</evidence>
<gene>
    <name evidence="3" type="ORF">MACK_000705</name>
</gene>
<dbReference type="InterPro" id="IPR050113">
    <property type="entry name" value="Ub_conjugating_enzyme"/>
</dbReference>
<dbReference type="InterPro" id="IPR000608">
    <property type="entry name" value="UBC"/>
</dbReference>
<evidence type="ECO:0000313" key="3">
    <source>
        <dbReference type="EMBL" id="UKK00631.2"/>
    </source>
</evidence>
<organism evidence="3 4">
    <name type="scientific">Theileria orientalis</name>
    <dbReference type="NCBI Taxonomy" id="68886"/>
    <lineage>
        <taxon>Eukaryota</taxon>
        <taxon>Sar</taxon>
        <taxon>Alveolata</taxon>
        <taxon>Apicomplexa</taxon>
        <taxon>Aconoidasida</taxon>
        <taxon>Piroplasmida</taxon>
        <taxon>Theileriidae</taxon>
        <taxon>Theileria</taxon>
    </lineage>
</organism>
<dbReference type="AlphaFoldDB" id="A0A976MAD0"/>
<dbReference type="Gene3D" id="3.10.110.10">
    <property type="entry name" value="Ubiquitin Conjugating Enzyme"/>
    <property type="match status" value="1"/>
</dbReference>
<keyword evidence="1" id="KW-0175">Coiled coil</keyword>
<evidence type="ECO:0000259" key="2">
    <source>
        <dbReference type="PROSITE" id="PS50127"/>
    </source>
</evidence>
<dbReference type="CDD" id="cd23794">
    <property type="entry name" value="UBCc_UBE2F_UBE2M"/>
    <property type="match status" value="1"/>
</dbReference>
<dbReference type="EMBL" id="CP056069">
    <property type="protein sequence ID" value="UKK00631.2"/>
    <property type="molecule type" value="Genomic_DNA"/>
</dbReference>
<dbReference type="Proteomes" id="UP000244811">
    <property type="component" value="Chromosome 1"/>
</dbReference>
<dbReference type="SUPFAM" id="SSF54495">
    <property type="entry name" value="UBC-like"/>
    <property type="match status" value="1"/>
</dbReference>
<sequence>MAENFITHSHSKHTGQIGLDLIAQIKDDMLGFLQKRGFKLVSFTYLHDPQSAAELNKKIEDQLDGFLLTAHKQLASHRLYGDCKTNVALYNSQLKRLEDAMMDIENCYSKYESVKENNPDPSTVAVVPILGIEDLEKKAKESSEKLNEVMKRYESLNNESTMLYHNTSKIRKNVENLKHQAQLVFFKQARVASLADELALARGKFVKDIPADRIHKASLSQASIELSAYSCSSRIKNLQTSLEKIPSKMQSKNGVHINELMDEPMLKSFDESILNNTDLIFKLSKAAEKMEKITPAKLRIQRDLGQLSLPEGVEIRFPDLNDIMNMEILVTPREGIWEGMRIRFSCRVPEGYPHDRLRIKCISKILHPNILGINAEKCQGAVCLNIIREDWKPIYTLSTAIMGLVNLLLEPQCDEPLDQFSADLLRSDPERLKTLNVNLNLN</sequence>
<dbReference type="InterPro" id="IPR016135">
    <property type="entry name" value="UBQ-conjugating_enzyme/RWD"/>
</dbReference>
<reference evidence="3" key="1">
    <citation type="submission" date="2022-07" db="EMBL/GenBank/DDBJ databases">
        <title>Evaluation of T. orientalis genome assembly methods using nanopore sequencing and analysis of variation between genomes.</title>
        <authorList>
            <person name="Yam J."/>
            <person name="Micallef M.L."/>
            <person name="Liu M."/>
            <person name="Djordjevic S.P."/>
            <person name="Bogema D.R."/>
            <person name="Jenkins C."/>
        </authorList>
    </citation>
    <scope>NUCLEOTIDE SEQUENCE</scope>
    <source>
        <strain evidence="3">Goon Nure</strain>
    </source>
</reference>
<proteinExistence type="predicted"/>
<dbReference type="SMART" id="SM00212">
    <property type="entry name" value="UBCc"/>
    <property type="match status" value="1"/>
</dbReference>